<dbReference type="Gene3D" id="1.20.1280.50">
    <property type="match status" value="1"/>
</dbReference>
<organism evidence="2 3">
    <name type="scientific">Aquilegia coerulea</name>
    <name type="common">Rocky mountain columbine</name>
    <dbReference type="NCBI Taxonomy" id="218851"/>
    <lineage>
        <taxon>Eukaryota</taxon>
        <taxon>Viridiplantae</taxon>
        <taxon>Streptophyta</taxon>
        <taxon>Embryophyta</taxon>
        <taxon>Tracheophyta</taxon>
        <taxon>Spermatophyta</taxon>
        <taxon>Magnoliopsida</taxon>
        <taxon>Ranunculales</taxon>
        <taxon>Ranunculaceae</taxon>
        <taxon>Thalictroideae</taxon>
        <taxon>Aquilegia</taxon>
    </lineage>
</organism>
<dbReference type="PANTHER" id="PTHR38926:SF13">
    <property type="entry name" value="F-BOX DOMAIN CONTAINING PROTEIN, EXPRESSED"/>
    <property type="match status" value="1"/>
</dbReference>
<evidence type="ECO:0000313" key="3">
    <source>
        <dbReference type="Proteomes" id="UP000230069"/>
    </source>
</evidence>
<dbReference type="InterPro" id="IPR001810">
    <property type="entry name" value="F-box_dom"/>
</dbReference>
<dbReference type="EMBL" id="KZ305070">
    <property type="protein sequence ID" value="PIA30888.1"/>
    <property type="molecule type" value="Genomic_DNA"/>
</dbReference>
<keyword evidence="3" id="KW-1185">Reference proteome</keyword>
<dbReference type="SUPFAM" id="SSF81383">
    <property type="entry name" value="F-box domain"/>
    <property type="match status" value="1"/>
</dbReference>
<dbReference type="Proteomes" id="UP000230069">
    <property type="component" value="Unassembled WGS sequence"/>
</dbReference>
<dbReference type="AlphaFoldDB" id="A0A2G5CI03"/>
<feature type="domain" description="F-box" evidence="1">
    <location>
        <begin position="11"/>
        <end position="58"/>
    </location>
</feature>
<dbReference type="STRING" id="218851.A0A2G5CI03"/>
<dbReference type="InParanoid" id="A0A2G5CI03"/>
<dbReference type="PROSITE" id="PS50181">
    <property type="entry name" value="FBOX"/>
    <property type="match status" value="1"/>
</dbReference>
<sequence>MEQCDNTDHQGRRWESMPIDILVKIFLLTNIKDLICGISGVCSSWRLACADSSFWKRIDFAVTPSYYIPMPEPPYVWVASSSDNKVMRLLNYSLVLSRRDITSLVFHINLYLKENHLSYVAERSPHLQQLVLPAWNRISTDCINKAISKWKNLQSLTMPCIRGHQSVMKAIGKNCRNFEQLKIMGGRFDVSFASSISQFLPNLKVLSLRCSVLYEKAVNHIVDNMKHLQVLNLSHCLFVRILPPLGDEEHVSKLDESILVKASCLPSFYTCWAPCCVLCQRMDIDKGDLKWYKCEKDLWRTDEVMSLNYLHEAGLSSLQKQN</sequence>
<dbReference type="InterPro" id="IPR032675">
    <property type="entry name" value="LRR_dom_sf"/>
</dbReference>
<proteinExistence type="predicted"/>
<gene>
    <name evidence="2" type="ORF">AQUCO_05300015v1</name>
</gene>
<reference evidence="2 3" key="1">
    <citation type="submission" date="2017-09" db="EMBL/GenBank/DDBJ databases">
        <title>WGS assembly of Aquilegia coerulea Goldsmith.</title>
        <authorList>
            <person name="Hodges S."/>
            <person name="Kramer E."/>
            <person name="Nordborg M."/>
            <person name="Tomkins J."/>
            <person name="Borevitz J."/>
            <person name="Derieg N."/>
            <person name="Yan J."/>
            <person name="Mihaltcheva S."/>
            <person name="Hayes R.D."/>
            <person name="Rokhsar D."/>
        </authorList>
    </citation>
    <scope>NUCLEOTIDE SEQUENCE [LARGE SCALE GENOMIC DNA]</scope>
    <source>
        <strain evidence="3">cv. Goldsmith</strain>
    </source>
</reference>
<accession>A0A2G5CI03</accession>
<protein>
    <recommendedName>
        <fullName evidence="1">F-box domain-containing protein</fullName>
    </recommendedName>
</protein>
<dbReference type="OrthoDB" id="722566at2759"/>
<dbReference type="Gene3D" id="3.80.10.10">
    <property type="entry name" value="Ribonuclease Inhibitor"/>
    <property type="match status" value="1"/>
</dbReference>
<dbReference type="SUPFAM" id="SSF52047">
    <property type="entry name" value="RNI-like"/>
    <property type="match status" value="1"/>
</dbReference>
<dbReference type="PANTHER" id="PTHR38926">
    <property type="entry name" value="F-BOX DOMAIN CONTAINING PROTEIN, EXPRESSED"/>
    <property type="match status" value="1"/>
</dbReference>
<evidence type="ECO:0000313" key="2">
    <source>
        <dbReference type="EMBL" id="PIA30888.1"/>
    </source>
</evidence>
<name>A0A2G5CI03_AQUCA</name>
<dbReference type="Pfam" id="PF12937">
    <property type="entry name" value="F-box-like"/>
    <property type="match status" value="1"/>
</dbReference>
<evidence type="ECO:0000259" key="1">
    <source>
        <dbReference type="PROSITE" id="PS50181"/>
    </source>
</evidence>
<dbReference type="InterPro" id="IPR036047">
    <property type="entry name" value="F-box-like_dom_sf"/>
</dbReference>